<feature type="region of interest" description="Disordered" evidence="1">
    <location>
        <begin position="273"/>
        <end position="294"/>
    </location>
</feature>
<protein>
    <submittedName>
        <fullName evidence="2">Uncharacterized protein</fullName>
    </submittedName>
</protein>
<dbReference type="Proteomes" id="UP001165136">
    <property type="component" value="Unassembled WGS sequence"/>
</dbReference>
<proteinExistence type="predicted"/>
<sequence>MDDVLKDTNHKAKATTNTPVKGAVGFKWDKKDGKSKKWYPQGVTGDWDTKPGATGTNHKFIAVSWYDKSGKSKAGTRVTLVNYDNPKKPVYRHVLLVEPTKNGKNFKPVKSHAGGLTVAGDKLYVADTKKGVRVFNLNNLWRTAPGATKKVGLDSNGKAHAAGYKYALPQVGSYTPVKKDMRFSSISIDHSTNSLVAGEYQKKQAGKPANERVVRWRLNDDGTLHSVGGVAKSTDTRRVSHPAMQGVLTQGDKSVMTTSAGQKQPGHIVRESVGKAAKSTSLGAAGPEDLSYDPETDRAWTQTEYPGNRAVFGIPHAFR</sequence>
<dbReference type="SUPFAM" id="SSF63825">
    <property type="entry name" value="YWTD domain"/>
    <property type="match status" value="1"/>
</dbReference>
<comment type="caution">
    <text evidence="2">The sequence shown here is derived from an EMBL/GenBank/DDBJ whole genome shotgun (WGS) entry which is preliminary data.</text>
</comment>
<accession>A0A9W6R5J8</accession>
<name>A0A9W6R5J8_9PSEU</name>
<gene>
    <name evidence="2" type="ORF">Atai01_56920</name>
</gene>
<reference evidence="2" key="1">
    <citation type="submission" date="2023-03" db="EMBL/GenBank/DDBJ databases">
        <title>Amycolatopsis taiwanensis NBRC 103393.</title>
        <authorList>
            <person name="Ichikawa N."/>
            <person name="Sato H."/>
            <person name="Tonouchi N."/>
        </authorList>
    </citation>
    <scope>NUCLEOTIDE SEQUENCE</scope>
    <source>
        <strain evidence="2">NBRC 103393</strain>
    </source>
</reference>
<organism evidence="2 3">
    <name type="scientific">Amycolatopsis taiwanensis</name>
    <dbReference type="NCBI Taxonomy" id="342230"/>
    <lineage>
        <taxon>Bacteria</taxon>
        <taxon>Bacillati</taxon>
        <taxon>Actinomycetota</taxon>
        <taxon>Actinomycetes</taxon>
        <taxon>Pseudonocardiales</taxon>
        <taxon>Pseudonocardiaceae</taxon>
        <taxon>Amycolatopsis</taxon>
    </lineage>
</organism>
<evidence type="ECO:0000313" key="2">
    <source>
        <dbReference type="EMBL" id="GLY69073.1"/>
    </source>
</evidence>
<dbReference type="EMBL" id="BSTI01000014">
    <property type="protein sequence ID" value="GLY69073.1"/>
    <property type="molecule type" value="Genomic_DNA"/>
</dbReference>
<dbReference type="RefSeq" id="WP_285488788.1">
    <property type="nucleotide sequence ID" value="NZ_BSTI01000014.1"/>
</dbReference>
<dbReference type="AlphaFoldDB" id="A0A9W6R5J8"/>
<evidence type="ECO:0000313" key="3">
    <source>
        <dbReference type="Proteomes" id="UP001165136"/>
    </source>
</evidence>
<keyword evidence="3" id="KW-1185">Reference proteome</keyword>
<evidence type="ECO:0000256" key="1">
    <source>
        <dbReference type="SAM" id="MobiDB-lite"/>
    </source>
</evidence>